<reference evidence="1 2" key="1">
    <citation type="submission" date="2024-04" db="EMBL/GenBank/DDBJ databases">
        <authorList>
            <person name="Rising A."/>
            <person name="Reimegard J."/>
            <person name="Sonavane S."/>
            <person name="Akerstrom W."/>
            <person name="Nylinder S."/>
            <person name="Hedman E."/>
            <person name="Kallberg Y."/>
        </authorList>
    </citation>
    <scope>NUCLEOTIDE SEQUENCE [LARGE SCALE GENOMIC DNA]</scope>
</reference>
<accession>A0AAV2BFC2</accession>
<keyword evidence="2" id="KW-1185">Reference proteome</keyword>
<organism evidence="1 2">
    <name type="scientific">Larinioides sclopetarius</name>
    <dbReference type="NCBI Taxonomy" id="280406"/>
    <lineage>
        <taxon>Eukaryota</taxon>
        <taxon>Metazoa</taxon>
        <taxon>Ecdysozoa</taxon>
        <taxon>Arthropoda</taxon>
        <taxon>Chelicerata</taxon>
        <taxon>Arachnida</taxon>
        <taxon>Araneae</taxon>
        <taxon>Araneomorphae</taxon>
        <taxon>Entelegynae</taxon>
        <taxon>Araneoidea</taxon>
        <taxon>Araneidae</taxon>
        <taxon>Larinioides</taxon>
    </lineage>
</organism>
<dbReference type="AlphaFoldDB" id="A0AAV2BFC2"/>
<proteinExistence type="predicted"/>
<protein>
    <submittedName>
        <fullName evidence="1">Uncharacterized protein</fullName>
    </submittedName>
</protein>
<name>A0AAV2BFC2_9ARAC</name>
<evidence type="ECO:0000313" key="2">
    <source>
        <dbReference type="Proteomes" id="UP001497382"/>
    </source>
</evidence>
<sequence length="52" mass="5871">MGSHGLDGSQKYSGTDSLYTNGLNEKDLFKSECSNSRWSGEICKVLFSFCWR</sequence>
<dbReference type="Proteomes" id="UP001497382">
    <property type="component" value="Unassembled WGS sequence"/>
</dbReference>
<dbReference type="EMBL" id="CAXIEN010000342">
    <property type="protein sequence ID" value="CAL1294329.1"/>
    <property type="molecule type" value="Genomic_DNA"/>
</dbReference>
<gene>
    <name evidence="1" type="ORF">LARSCL_LOCUS18642</name>
</gene>
<comment type="caution">
    <text evidence="1">The sequence shown here is derived from an EMBL/GenBank/DDBJ whole genome shotgun (WGS) entry which is preliminary data.</text>
</comment>
<evidence type="ECO:0000313" key="1">
    <source>
        <dbReference type="EMBL" id="CAL1294329.1"/>
    </source>
</evidence>